<reference evidence="2 3" key="1">
    <citation type="submission" date="2014-06" db="EMBL/GenBank/DDBJ databases">
        <title>Draft genome sequence of Bacillus manliponensis JCM 15802 (MCCC 1A00708).</title>
        <authorList>
            <person name="Lai Q."/>
            <person name="Liu Y."/>
            <person name="Shao Z."/>
        </authorList>
    </citation>
    <scope>NUCLEOTIDE SEQUENCE [LARGE SCALE GENOMIC DNA]</scope>
    <source>
        <strain evidence="2 3">JCM 15802</strain>
    </source>
</reference>
<protein>
    <recommendedName>
        <fullName evidence="1">DUF4166 domain-containing protein</fullName>
    </recommendedName>
</protein>
<name>A0A073K2C3_9BACI</name>
<dbReference type="RefSeq" id="WP_034637060.1">
    <property type="nucleotide sequence ID" value="NZ_CBCSJC010000020.1"/>
</dbReference>
<dbReference type="STRING" id="574376.BAMA_15055"/>
<feature type="domain" description="DUF4166" evidence="1">
    <location>
        <begin position="16"/>
        <end position="199"/>
    </location>
</feature>
<accession>A0A073K2C3</accession>
<comment type="caution">
    <text evidence="2">The sequence shown here is derived from an EMBL/GenBank/DDBJ whole genome shotgun (WGS) entry which is preliminary data.</text>
</comment>
<evidence type="ECO:0000313" key="2">
    <source>
        <dbReference type="EMBL" id="KEK20721.1"/>
    </source>
</evidence>
<dbReference type="Proteomes" id="UP000027822">
    <property type="component" value="Unassembled WGS sequence"/>
</dbReference>
<proteinExistence type="predicted"/>
<dbReference type="AlphaFoldDB" id="A0A073K2C3"/>
<dbReference type="EMBL" id="JOTN01000003">
    <property type="protein sequence ID" value="KEK20721.1"/>
    <property type="molecule type" value="Genomic_DNA"/>
</dbReference>
<evidence type="ECO:0000313" key="3">
    <source>
        <dbReference type="Proteomes" id="UP000027822"/>
    </source>
</evidence>
<evidence type="ECO:0000259" key="1">
    <source>
        <dbReference type="Pfam" id="PF13761"/>
    </source>
</evidence>
<dbReference type="OrthoDB" id="2448833at2"/>
<dbReference type="eggNOG" id="ENOG502ZG4P">
    <property type="taxonomic scope" value="Bacteria"/>
</dbReference>
<keyword evidence="3" id="KW-1185">Reference proteome</keyword>
<dbReference type="InterPro" id="IPR025311">
    <property type="entry name" value="DUF4166"/>
</dbReference>
<dbReference type="Pfam" id="PF13761">
    <property type="entry name" value="DUF4166"/>
    <property type="match status" value="1"/>
</dbReference>
<organism evidence="2 3">
    <name type="scientific">Bacillus manliponensis</name>
    <dbReference type="NCBI Taxonomy" id="574376"/>
    <lineage>
        <taxon>Bacteria</taxon>
        <taxon>Bacillati</taxon>
        <taxon>Bacillota</taxon>
        <taxon>Bacilli</taxon>
        <taxon>Bacillales</taxon>
        <taxon>Bacillaceae</taxon>
        <taxon>Bacillus</taxon>
        <taxon>Bacillus cereus group</taxon>
    </lineage>
</organism>
<gene>
    <name evidence="2" type="ORF">BAMA_15055</name>
</gene>
<sequence length="206" mass="24098">MSSIYKKVLGEEYQRLHPKLQERYKLTEKRNFTGDGIMDEIAEGSKLVKVLLKIAAKFRMFFSERGETVPFTIHNTVEKNEKGEAFVRWNRMFLFGDKKRYFHAVMYLDEKNGEIIDYFGEPHLLISTLKFSVDNEGAMHISSNKQWLHVFGMKVKLPTFLHGKATIVESFDEEKGCFRIQVRVENLLLGPLFSYKGTFIERVSKK</sequence>